<dbReference type="Proteomes" id="UP000244168">
    <property type="component" value="Unassembled WGS sequence"/>
</dbReference>
<evidence type="ECO:0000313" key="1">
    <source>
        <dbReference type="EMBL" id="PTQ96723.1"/>
    </source>
</evidence>
<keyword evidence="2" id="KW-1185">Reference proteome</keyword>
<dbReference type="EMBL" id="QAOQ01000004">
    <property type="protein sequence ID" value="PTQ96723.1"/>
    <property type="molecule type" value="Genomic_DNA"/>
</dbReference>
<gene>
    <name evidence="1" type="ORF">C8P68_104211</name>
</gene>
<sequence>MSFFCASMTCLAQKQLISYEDMKYLIENNLSKADTFLLAKGYTALEINKKTNNRKYVAQLPGGTKSEIDLRADGKRIYMDIFTDEISQYNMIHNSIAQFLIKDQSMGDVEAYNIKHLGDIYITVTDKVPYSPIKEDIEIHLVARKGITAWD</sequence>
<accession>A0A2T5J9G5</accession>
<proteinExistence type="predicted"/>
<protein>
    <submittedName>
        <fullName evidence="1">Uncharacterized protein</fullName>
    </submittedName>
</protein>
<evidence type="ECO:0000313" key="2">
    <source>
        <dbReference type="Proteomes" id="UP000244168"/>
    </source>
</evidence>
<name>A0A2T5J9G5_9SPHI</name>
<comment type="caution">
    <text evidence="1">The sequence shown here is derived from an EMBL/GenBank/DDBJ whole genome shotgun (WGS) entry which is preliminary data.</text>
</comment>
<organism evidence="1 2">
    <name type="scientific">Mucilaginibacter yixingensis</name>
    <dbReference type="NCBI Taxonomy" id="1295612"/>
    <lineage>
        <taxon>Bacteria</taxon>
        <taxon>Pseudomonadati</taxon>
        <taxon>Bacteroidota</taxon>
        <taxon>Sphingobacteriia</taxon>
        <taxon>Sphingobacteriales</taxon>
        <taxon>Sphingobacteriaceae</taxon>
        <taxon>Mucilaginibacter</taxon>
    </lineage>
</organism>
<dbReference type="AlphaFoldDB" id="A0A2T5J9G5"/>
<reference evidence="1 2" key="1">
    <citation type="submission" date="2018-04" db="EMBL/GenBank/DDBJ databases">
        <title>Genomic Encyclopedia of Archaeal and Bacterial Type Strains, Phase II (KMG-II): from individual species to whole genera.</title>
        <authorList>
            <person name="Goeker M."/>
        </authorList>
    </citation>
    <scope>NUCLEOTIDE SEQUENCE [LARGE SCALE GENOMIC DNA]</scope>
    <source>
        <strain evidence="1 2">DSM 26809</strain>
    </source>
</reference>